<gene>
    <name evidence="8" type="ORF">FH972_009159</name>
</gene>
<name>A0A5N6R104_9ROSI</name>
<organism evidence="8 9">
    <name type="scientific">Carpinus fangiana</name>
    <dbReference type="NCBI Taxonomy" id="176857"/>
    <lineage>
        <taxon>Eukaryota</taxon>
        <taxon>Viridiplantae</taxon>
        <taxon>Streptophyta</taxon>
        <taxon>Embryophyta</taxon>
        <taxon>Tracheophyta</taxon>
        <taxon>Spermatophyta</taxon>
        <taxon>Magnoliopsida</taxon>
        <taxon>eudicotyledons</taxon>
        <taxon>Gunneridae</taxon>
        <taxon>Pentapetalae</taxon>
        <taxon>rosids</taxon>
        <taxon>fabids</taxon>
        <taxon>Fagales</taxon>
        <taxon>Betulaceae</taxon>
        <taxon>Carpinus</taxon>
    </lineage>
</organism>
<dbReference type="AlphaFoldDB" id="A0A5N6R104"/>
<dbReference type="GO" id="GO:0046854">
    <property type="term" value="P:phosphatidylinositol phosphate biosynthetic process"/>
    <property type="evidence" value="ECO:0007669"/>
    <property type="project" value="TreeGrafter"/>
</dbReference>
<dbReference type="EMBL" id="CM017323">
    <property type="protein sequence ID" value="KAE8023469.1"/>
    <property type="molecule type" value="Genomic_DNA"/>
</dbReference>
<evidence type="ECO:0000256" key="4">
    <source>
        <dbReference type="ARBA" id="ARBA00022490"/>
    </source>
</evidence>
<sequence length="152" mass="16600">MSDDTPHHQPRRHRCRHQHIKTHTLYIYNFAPSDSPSKTQSTIQSLSSILQSTPPPSLSSAFSLLHDLEVATQISSLLRHPNSSIGENNLCRWLYDIFQSDNLNLQLVASTSSPSSPASTSLTSPSANPSLVSWPSSSPSTHTRPPHAPASP</sequence>
<dbReference type="Proteomes" id="UP000327013">
    <property type="component" value="Chromosome 3"/>
</dbReference>
<dbReference type="PANTHER" id="PTHR31220:SF10">
    <property type="entry name" value="HYCCIN"/>
    <property type="match status" value="1"/>
</dbReference>
<proteinExistence type="inferred from homology"/>
<dbReference type="GO" id="GO:0072659">
    <property type="term" value="P:protein localization to plasma membrane"/>
    <property type="evidence" value="ECO:0007669"/>
    <property type="project" value="TreeGrafter"/>
</dbReference>
<comment type="similarity">
    <text evidence="6">Belongs to the Hyccin family.</text>
</comment>
<evidence type="ECO:0000313" key="9">
    <source>
        <dbReference type="Proteomes" id="UP000327013"/>
    </source>
</evidence>
<dbReference type="GO" id="GO:0005829">
    <property type="term" value="C:cytosol"/>
    <property type="evidence" value="ECO:0007669"/>
    <property type="project" value="UniProtKB-SubCell"/>
</dbReference>
<evidence type="ECO:0000256" key="5">
    <source>
        <dbReference type="ARBA" id="ARBA00023136"/>
    </source>
</evidence>
<keyword evidence="9" id="KW-1185">Reference proteome</keyword>
<reference evidence="8 9" key="1">
    <citation type="submission" date="2019-06" db="EMBL/GenBank/DDBJ databases">
        <title>A chromosomal-level reference genome of Carpinus fangiana (Coryloideae, Betulaceae).</title>
        <authorList>
            <person name="Yang X."/>
            <person name="Wang Z."/>
            <person name="Zhang L."/>
            <person name="Hao G."/>
            <person name="Liu J."/>
            <person name="Yang Y."/>
        </authorList>
    </citation>
    <scope>NUCLEOTIDE SEQUENCE [LARGE SCALE GENOMIC DNA]</scope>
    <source>
        <strain evidence="8">Cfa_2016G</strain>
        <tissue evidence="8">Leaf</tissue>
    </source>
</reference>
<feature type="compositionally biased region" description="Low complexity" evidence="7">
    <location>
        <begin position="109"/>
        <end position="143"/>
    </location>
</feature>
<dbReference type="InterPro" id="IPR018619">
    <property type="entry name" value="Hyccin"/>
</dbReference>
<dbReference type="PANTHER" id="PTHR31220">
    <property type="entry name" value="HYCCIN RELATED"/>
    <property type="match status" value="1"/>
</dbReference>
<evidence type="ECO:0000256" key="6">
    <source>
        <dbReference type="ARBA" id="ARBA00034482"/>
    </source>
</evidence>
<evidence type="ECO:0000256" key="2">
    <source>
        <dbReference type="ARBA" id="ARBA00004514"/>
    </source>
</evidence>
<evidence type="ECO:0000313" key="8">
    <source>
        <dbReference type="EMBL" id="KAE8023469.1"/>
    </source>
</evidence>
<protein>
    <submittedName>
        <fullName evidence="8">Uncharacterized protein</fullName>
    </submittedName>
</protein>
<feature type="region of interest" description="Disordered" evidence="7">
    <location>
        <begin position="109"/>
        <end position="152"/>
    </location>
</feature>
<accession>A0A5N6R104</accession>
<comment type="subcellular location">
    <subcellularLocation>
        <location evidence="1">Cell membrane</location>
    </subcellularLocation>
    <subcellularLocation>
        <location evidence="2">Cytoplasm</location>
        <location evidence="2">Cytosol</location>
    </subcellularLocation>
</comment>
<keyword evidence="4" id="KW-0963">Cytoplasm</keyword>
<evidence type="ECO:0000256" key="7">
    <source>
        <dbReference type="SAM" id="MobiDB-lite"/>
    </source>
</evidence>
<evidence type="ECO:0000256" key="3">
    <source>
        <dbReference type="ARBA" id="ARBA00022475"/>
    </source>
</evidence>
<evidence type="ECO:0000256" key="1">
    <source>
        <dbReference type="ARBA" id="ARBA00004236"/>
    </source>
</evidence>
<keyword evidence="3" id="KW-1003">Cell membrane</keyword>
<dbReference type="GO" id="GO:0005886">
    <property type="term" value="C:plasma membrane"/>
    <property type="evidence" value="ECO:0007669"/>
    <property type="project" value="UniProtKB-SubCell"/>
</dbReference>
<keyword evidence="5" id="KW-0472">Membrane</keyword>